<feature type="coiled-coil region" evidence="1">
    <location>
        <begin position="768"/>
        <end position="795"/>
    </location>
</feature>
<feature type="region of interest" description="Disordered" evidence="2">
    <location>
        <begin position="544"/>
        <end position="573"/>
    </location>
</feature>
<comment type="caution">
    <text evidence="3">The sequence shown here is derived from an EMBL/GenBank/DDBJ whole genome shotgun (WGS) entry which is preliminary data.</text>
</comment>
<gene>
    <name evidence="3" type="ORF">GIB67_003325</name>
</gene>
<protein>
    <submittedName>
        <fullName evidence="3">Uncharacterized protein</fullName>
    </submittedName>
</protein>
<reference evidence="3 4" key="1">
    <citation type="journal article" date="2020" name="IScience">
        <title>Genome Sequencing of the Endangered Kingdonia uniflora (Circaeasteraceae, Ranunculales) Reveals Potential Mechanisms of Evolutionary Specialization.</title>
        <authorList>
            <person name="Sun Y."/>
            <person name="Deng T."/>
            <person name="Zhang A."/>
            <person name="Moore M.J."/>
            <person name="Landis J.B."/>
            <person name="Lin N."/>
            <person name="Zhang H."/>
            <person name="Zhang X."/>
            <person name="Huang J."/>
            <person name="Zhang X."/>
            <person name="Sun H."/>
            <person name="Wang H."/>
        </authorList>
    </citation>
    <scope>NUCLEOTIDE SEQUENCE [LARGE SCALE GENOMIC DNA]</scope>
    <source>
        <strain evidence="3">TB1705</strain>
        <tissue evidence="3">Leaf</tissue>
    </source>
</reference>
<proteinExistence type="predicted"/>
<feature type="coiled-coil region" evidence="1">
    <location>
        <begin position="612"/>
        <end position="639"/>
    </location>
</feature>
<dbReference type="Proteomes" id="UP000541444">
    <property type="component" value="Unassembled WGS sequence"/>
</dbReference>
<evidence type="ECO:0000256" key="2">
    <source>
        <dbReference type="SAM" id="MobiDB-lite"/>
    </source>
</evidence>
<keyword evidence="1" id="KW-0175">Coiled coil</keyword>
<organism evidence="3 4">
    <name type="scientific">Kingdonia uniflora</name>
    <dbReference type="NCBI Taxonomy" id="39325"/>
    <lineage>
        <taxon>Eukaryota</taxon>
        <taxon>Viridiplantae</taxon>
        <taxon>Streptophyta</taxon>
        <taxon>Embryophyta</taxon>
        <taxon>Tracheophyta</taxon>
        <taxon>Spermatophyta</taxon>
        <taxon>Magnoliopsida</taxon>
        <taxon>Ranunculales</taxon>
        <taxon>Circaeasteraceae</taxon>
        <taxon>Kingdonia</taxon>
    </lineage>
</organism>
<feature type="region of interest" description="Disordered" evidence="2">
    <location>
        <begin position="1"/>
        <end position="22"/>
    </location>
</feature>
<keyword evidence="4" id="KW-1185">Reference proteome</keyword>
<evidence type="ECO:0000313" key="3">
    <source>
        <dbReference type="EMBL" id="KAF6175837.1"/>
    </source>
</evidence>
<name>A0A7J7P8S9_9MAGN</name>
<dbReference type="AlphaFoldDB" id="A0A7J7P8S9"/>
<feature type="compositionally biased region" description="Acidic residues" evidence="2">
    <location>
        <begin position="1"/>
        <end position="10"/>
    </location>
</feature>
<accession>A0A7J7P8S9</accession>
<sequence length="822" mass="92801">MYLLGDDDMDTCPKEPSFQKPRDNIKAFLPSSFKSQSVTDRGRSIYRERKTSNFECSPPVLYDLARKNKVLSFEVRAVTGVDDCCSSSANFSSSKIVVSTNSEESSSSDGTMDDSVVIGIVTADNLAISSGRDVGLHAGNETGQFFKYPENVDFVAALAEPNPKIVADTSSLLNVVSREGNELNQVLGDLGIHREKRLNSAVEKVQRAHQKRAMDASCSAYTDVMEIPAYDVCTSSSLVQRPRIKKTVPPSEQIAHVQIPPVGTEGVDVHLSVAWKSAAEVLKQAATNRGKLVWQHDAEKAALREQFEQEKGLSREDVDLAFASKYGEIVFPGDDASLVAGQTLAPPVADDPTKGVVVYLRGKVIEIGKDLSRARDFINRTQQDKRFVDVSDKLECQRSLLSLTLYFEAEVDSEPGLKEAYLELLTVRDLVPDPARVKFLAQEARNRHSKEAQRCLAQTGVSIIWGGVDTQERLQASQSRLKKKITPKQGKCAINIDHERQIADVIAFYGGELERVENECRRYISSYGKDVEVEIDKVENMRFVKENEGEGASTSKPRAKESEEEEAKDLLPHTRHKTHLQEVEDKEQDKLAALSASNKKLSAKLQQCSLAVKRMNLLNLKLESEMLELQSRLNAVTVELSYSEIRYMRERLKKLNWDLREAQDSCKIKNDRAKTHEEACSKRDRGLNEAINKYNLRITNLDRDKQALVLECMQGNEVLEELHMKYKESQRMMDAVEAEINYSREVDKKLHRLKQKMEYSVQIRKQYRGSLLQEKKSLEARCKDLEDKLNMVKTKFYEATLLTTDNVTLRAMVMLHADVEKF</sequence>
<evidence type="ECO:0000313" key="4">
    <source>
        <dbReference type="Proteomes" id="UP000541444"/>
    </source>
</evidence>
<evidence type="ECO:0000256" key="1">
    <source>
        <dbReference type="SAM" id="Coils"/>
    </source>
</evidence>
<dbReference type="EMBL" id="JACGCM010000140">
    <property type="protein sequence ID" value="KAF6175837.1"/>
    <property type="molecule type" value="Genomic_DNA"/>
</dbReference>